<dbReference type="OrthoDB" id="8195376at2759"/>
<feature type="region of interest" description="Disordered" evidence="1">
    <location>
        <begin position="21"/>
        <end position="75"/>
    </location>
</feature>
<accession>A0A1E1W113</accession>
<evidence type="ECO:0000256" key="1">
    <source>
        <dbReference type="SAM" id="MobiDB-lite"/>
    </source>
</evidence>
<reference evidence="2" key="1">
    <citation type="submission" date="2015-09" db="EMBL/GenBank/DDBJ databases">
        <title>De novo assembly of Pectinophora gossypiella (Pink Bollworm) gut transcriptome.</title>
        <authorList>
            <person name="Tassone E.E."/>
        </authorList>
    </citation>
    <scope>NUCLEOTIDE SEQUENCE</scope>
</reference>
<protein>
    <recommendedName>
        <fullName evidence="3">CCHC-type domain-containing protein</fullName>
    </recommendedName>
</protein>
<feature type="non-terminal residue" evidence="2">
    <location>
        <position position="1"/>
    </location>
</feature>
<feature type="compositionally biased region" description="Polar residues" evidence="1">
    <location>
        <begin position="21"/>
        <end position="30"/>
    </location>
</feature>
<organism evidence="2">
    <name type="scientific">Pectinophora gossypiella</name>
    <name type="common">Cotton pink bollworm</name>
    <name type="synonym">Depressaria gossypiella</name>
    <dbReference type="NCBI Taxonomy" id="13191"/>
    <lineage>
        <taxon>Eukaryota</taxon>
        <taxon>Metazoa</taxon>
        <taxon>Ecdysozoa</taxon>
        <taxon>Arthropoda</taxon>
        <taxon>Hexapoda</taxon>
        <taxon>Insecta</taxon>
        <taxon>Pterygota</taxon>
        <taxon>Neoptera</taxon>
        <taxon>Endopterygota</taxon>
        <taxon>Lepidoptera</taxon>
        <taxon>Glossata</taxon>
        <taxon>Ditrysia</taxon>
        <taxon>Gelechioidea</taxon>
        <taxon>Gelechiidae</taxon>
        <taxon>Apatetrinae</taxon>
        <taxon>Pectinophora</taxon>
    </lineage>
</organism>
<dbReference type="AlphaFoldDB" id="A0A1E1W113"/>
<gene>
    <name evidence="2" type="ORF">g.7056</name>
</gene>
<dbReference type="EMBL" id="GDQN01010463">
    <property type="protein sequence ID" value="JAT80591.1"/>
    <property type="molecule type" value="Transcribed_RNA"/>
</dbReference>
<proteinExistence type="predicted"/>
<evidence type="ECO:0000313" key="2">
    <source>
        <dbReference type="EMBL" id="JAT80591.1"/>
    </source>
</evidence>
<name>A0A1E1W113_PECGO</name>
<feature type="non-terminal residue" evidence="2">
    <location>
        <position position="173"/>
    </location>
</feature>
<sequence length="173" mass="20114">LLQENFTNIDEANKYAKNLELSQERSNQLPKTEKEETNTVDVISGKKQMFRSRSKQQNVNNHHDKSNGKKPLQHNFQNFQHNNSFSSNYFSANRKQKLCGRCGQVHRQKCPAEGKICNICKKMNHFAKFCKSKNEKSTVSTINSNKQSDFVINSINNENSHNWIINIDIFNYT</sequence>
<evidence type="ECO:0008006" key="3">
    <source>
        <dbReference type="Google" id="ProtNLM"/>
    </source>
</evidence>